<protein>
    <recommendedName>
        <fullName evidence="3">Reverse transcriptase zinc-binding domain-containing protein</fullName>
    </recommendedName>
</protein>
<evidence type="ECO:0008006" key="3">
    <source>
        <dbReference type="Google" id="ProtNLM"/>
    </source>
</evidence>
<accession>A0A2H6N757</accession>
<proteinExistence type="predicted"/>
<dbReference type="EMBL" id="IACI01068878">
    <property type="protein sequence ID" value="LAA26120.1"/>
    <property type="molecule type" value="Transcribed_RNA"/>
</dbReference>
<reference evidence="2" key="2">
    <citation type="submission" date="2017-12" db="EMBL/GenBank/DDBJ databases">
        <title>Coralsnake Venomics: Analyses of Venom Gland Transcriptomes and Proteomes of Six Brazilian Taxa.</title>
        <authorList>
            <person name="Aird S.D."/>
            <person name="Jorge da Silva N."/>
            <person name="Qiu L."/>
            <person name="Villar-Briones A."/>
            <person name="Aparecida-Saddi V."/>
            <person name="Campos-Telles M.P."/>
            <person name="Grau M."/>
            <person name="Mikheyev A.S."/>
        </authorList>
    </citation>
    <scope>NUCLEOTIDE SEQUENCE</scope>
    <source>
        <tissue evidence="2">Venom_gland</tissue>
    </source>
</reference>
<sequence length="216" mass="25972">MLTQADGCVIQGLTRCWENELQIDIKEMKNVVENIRKKNTRVREMRRKILHKWYHTPVHLAHFQKYVKGTCWHGCQNRGVFMHMLWECGVVQKFWKEVQEEIKKMLNISWTIRKEMAVLVKRSILGEFSEIKEAAIESAQAVIVLGWKDATKWTTQNWYRYMVDHIQFEIMEIKVNMFDENKLQELMGRWDRVRGYMTSRIRDQGTKNKLESLYSI</sequence>
<keyword evidence="1" id="KW-0175">Coiled coil</keyword>
<organism evidence="2">
    <name type="scientific">Micrurus carvalhoi</name>
    <dbReference type="NCBI Taxonomy" id="3147026"/>
    <lineage>
        <taxon>Eukaryota</taxon>
        <taxon>Metazoa</taxon>
        <taxon>Chordata</taxon>
        <taxon>Craniata</taxon>
        <taxon>Vertebrata</taxon>
        <taxon>Euteleostomi</taxon>
        <taxon>Lepidosauria</taxon>
        <taxon>Squamata</taxon>
        <taxon>Bifurcata</taxon>
        <taxon>Unidentata</taxon>
        <taxon>Episquamata</taxon>
        <taxon>Toxicofera</taxon>
        <taxon>Serpentes</taxon>
        <taxon>Colubroidea</taxon>
        <taxon>Elapidae</taxon>
        <taxon>Elapinae</taxon>
        <taxon>Micrurus</taxon>
    </lineage>
</organism>
<feature type="coiled-coil region" evidence="1">
    <location>
        <begin position="18"/>
        <end position="48"/>
    </location>
</feature>
<name>A0A2H6N757_9SAUR</name>
<reference evidence="2" key="1">
    <citation type="submission" date="2017-07" db="EMBL/GenBank/DDBJ databases">
        <authorList>
            <person name="Mikheyev A."/>
            <person name="Grau M."/>
        </authorList>
    </citation>
    <scope>NUCLEOTIDE SEQUENCE</scope>
    <source>
        <tissue evidence="2">Venom_gland</tissue>
    </source>
</reference>
<evidence type="ECO:0000313" key="2">
    <source>
        <dbReference type="EMBL" id="LAA26120.1"/>
    </source>
</evidence>
<evidence type="ECO:0000256" key="1">
    <source>
        <dbReference type="SAM" id="Coils"/>
    </source>
</evidence>
<dbReference type="AlphaFoldDB" id="A0A2H6N757"/>